<evidence type="ECO:0000256" key="7">
    <source>
        <dbReference type="ARBA" id="ARBA00022832"/>
    </source>
</evidence>
<dbReference type="Proteomes" id="UP000050949">
    <property type="component" value="Unassembled WGS sequence"/>
</dbReference>
<accession>A0A0R1XRN7</accession>
<evidence type="ECO:0000256" key="1">
    <source>
        <dbReference type="ARBA" id="ARBA00005194"/>
    </source>
</evidence>
<feature type="active site" description="For beta-ketoacyl synthase activity" evidence="15">
    <location>
        <position position="171"/>
    </location>
</feature>
<proteinExistence type="inferred from homology"/>
<dbReference type="PANTHER" id="PTHR11712:SF336">
    <property type="entry name" value="3-OXOACYL-[ACYL-CARRIER-PROTEIN] SYNTHASE, MITOCHONDRIAL"/>
    <property type="match status" value="1"/>
</dbReference>
<dbReference type="PIRSF" id="PIRSF000447">
    <property type="entry name" value="KAS_II"/>
    <property type="match status" value="1"/>
</dbReference>
<dbReference type="NCBIfam" id="TIGR03150">
    <property type="entry name" value="fabF"/>
    <property type="match status" value="1"/>
</dbReference>
<dbReference type="GO" id="GO:0004315">
    <property type="term" value="F:3-oxoacyl-[acyl-carrier-protein] synthase activity"/>
    <property type="evidence" value="ECO:0007669"/>
    <property type="project" value="UniProtKB-UniRule"/>
</dbReference>
<dbReference type="PATRIC" id="fig|1122147.4.peg.441"/>
<dbReference type="AlphaFoldDB" id="A0A0R1XRN7"/>
<dbReference type="FunFam" id="3.40.47.10:FF:000029">
    <property type="entry name" value="3-oxoacyl-[acyl-carrier-protein] synthase 1"/>
    <property type="match status" value="1"/>
</dbReference>
<keyword evidence="6 14" id="KW-0808">Transferase</keyword>
<evidence type="ECO:0000256" key="15">
    <source>
        <dbReference type="PIRSR" id="PIRSR000447-1"/>
    </source>
</evidence>
<evidence type="ECO:0000259" key="17">
    <source>
        <dbReference type="PROSITE" id="PS52004"/>
    </source>
</evidence>
<evidence type="ECO:0000256" key="8">
    <source>
        <dbReference type="ARBA" id="ARBA00023098"/>
    </source>
</evidence>
<keyword evidence="8" id="KW-0443">Lipid metabolism</keyword>
<dbReference type="PANTHER" id="PTHR11712">
    <property type="entry name" value="POLYKETIDE SYNTHASE-RELATED"/>
    <property type="match status" value="1"/>
</dbReference>
<dbReference type="InterPro" id="IPR014030">
    <property type="entry name" value="Ketoacyl_synth_N"/>
</dbReference>
<evidence type="ECO:0000256" key="16">
    <source>
        <dbReference type="RuleBase" id="RU003694"/>
    </source>
</evidence>
<reference evidence="18 19" key="1">
    <citation type="journal article" date="2015" name="Genome Announc.">
        <title>Expanding the biotechnology potential of lactobacilli through comparative genomics of 213 strains and associated genera.</title>
        <authorList>
            <person name="Sun Z."/>
            <person name="Harris H.M."/>
            <person name="McCann A."/>
            <person name="Guo C."/>
            <person name="Argimon S."/>
            <person name="Zhang W."/>
            <person name="Yang X."/>
            <person name="Jeffery I.B."/>
            <person name="Cooney J.C."/>
            <person name="Kagawa T.F."/>
            <person name="Liu W."/>
            <person name="Song Y."/>
            <person name="Salvetti E."/>
            <person name="Wrobel A."/>
            <person name="Rasinkangas P."/>
            <person name="Parkhill J."/>
            <person name="Rea M.C."/>
            <person name="O'Sullivan O."/>
            <person name="Ritari J."/>
            <person name="Douillard F.P."/>
            <person name="Paul Ross R."/>
            <person name="Yang R."/>
            <person name="Briner A.E."/>
            <person name="Felis G.E."/>
            <person name="de Vos W.M."/>
            <person name="Barrangou R."/>
            <person name="Klaenhammer T.R."/>
            <person name="Caufield P.W."/>
            <person name="Cui Y."/>
            <person name="Zhang H."/>
            <person name="O'Toole P.W."/>
        </authorList>
    </citation>
    <scope>NUCLEOTIDE SEQUENCE [LARGE SCALE GENOMIC DNA]</scope>
    <source>
        <strain evidence="18 19">DSM 16991</strain>
    </source>
</reference>
<evidence type="ECO:0000256" key="12">
    <source>
        <dbReference type="ARBA" id="ARBA00047318"/>
    </source>
</evidence>
<comment type="similarity">
    <text evidence="2 14 16">Belongs to the thiolase-like superfamily. Beta-ketoacyl-ACP synthases family.</text>
</comment>
<dbReference type="InterPro" id="IPR020841">
    <property type="entry name" value="PKS_Beta-ketoAc_synthase_dom"/>
</dbReference>
<dbReference type="Pfam" id="PF00109">
    <property type="entry name" value="ketoacyl-synt"/>
    <property type="match status" value="1"/>
</dbReference>
<dbReference type="SUPFAM" id="SSF53901">
    <property type="entry name" value="Thiolase-like"/>
    <property type="match status" value="2"/>
</dbReference>
<dbReference type="UniPathway" id="UPA00094"/>
<name>A0A0R1XRN7_9LACO</name>
<evidence type="ECO:0000256" key="4">
    <source>
        <dbReference type="ARBA" id="ARBA00014657"/>
    </source>
</evidence>
<evidence type="ECO:0000313" key="18">
    <source>
        <dbReference type="EMBL" id="KRM29718.1"/>
    </source>
</evidence>
<comment type="catalytic activity">
    <reaction evidence="12 14">
        <text>(9Z)-hexadecenoyl-[ACP] + malonyl-[ACP] + H(+) = 3-oxo-(11Z)-octadecenoyl-[ACP] + holo-[ACP] + CO2</text>
        <dbReference type="Rhea" id="RHEA:55040"/>
        <dbReference type="Rhea" id="RHEA-COMP:9623"/>
        <dbReference type="Rhea" id="RHEA-COMP:9685"/>
        <dbReference type="Rhea" id="RHEA-COMP:10800"/>
        <dbReference type="Rhea" id="RHEA-COMP:14074"/>
        <dbReference type="ChEBI" id="CHEBI:15378"/>
        <dbReference type="ChEBI" id="CHEBI:16526"/>
        <dbReference type="ChEBI" id="CHEBI:64479"/>
        <dbReference type="ChEBI" id="CHEBI:78449"/>
        <dbReference type="ChEBI" id="CHEBI:83989"/>
        <dbReference type="ChEBI" id="CHEBI:138538"/>
        <dbReference type="EC" id="2.3.1.179"/>
    </reaction>
</comment>
<organism evidence="18 19">
    <name type="scientific">Schleiferilactobacillus harbinensis DSM 16991</name>
    <dbReference type="NCBI Taxonomy" id="1122147"/>
    <lineage>
        <taxon>Bacteria</taxon>
        <taxon>Bacillati</taxon>
        <taxon>Bacillota</taxon>
        <taxon>Bacilli</taxon>
        <taxon>Lactobacillales</taxon>
        <taxon>Lactobacillaceae</taxon>
        <taxon>Schleiferilactobacillus</taxon>
    </lineage>
</organism>
<comment type="function">
    <text evidence="11 14">Involved in the type II fatty acid elongation cycle. Catalyzes the elongation of a wide range of acyl-ACP by the addition of two carbons from malonyl-ACP to an acyl acceptor. Can efficiently catalyze the conversion of palmitoleoyl-ACP (cis-hexadec-9-enoyl-ACP) to cis-vaccenoyl-ACP (cis-octadec-11-enoyl-ACP), an essential step in the thermal regulation of fatty acid composition.</text>
</comment>
<dbReference type="InterPro" id="IPR016039">
    <property type="entry name" value="Thiolase-like"/>
</dbReference>
<dbReference type="InterPro" id="IPR017568">
    <property type="entry name" value="3-oxoacyl-ACP_synth-2"/>
</dbReference>
<evidence type="ECO:0000256" key="2">
    <source>
        <dbReference type="ARBA" id="ARBA00008467"/>
    </source>
</evidence>
<keyword evidence="7" id="KW-0276">Fatty acid metabolism</keyword>
<dbReference type="PROSITE" id="PS52004">
    <property type="entry name" value="KS3_2"/>
    <property type="match status" value="1"/>
</dbReference>
<dbReference type="SMART" id="SM00825">
    <property type="entry name" value="PKS_KS"/>
    <property type="match status" value="1"/>
</dbReference>
<evidence type="ECO:0000256" key="14">
    <source>
        <dbReference type="PIRNR" id="PIRNR000447"/>
    </source>
</evidence>
<gene>
    <name evidence="18" type="ORF">FC91_GL000423</name>
</gene>
<protein>
    <recommendedName>
        <fullName evidence="4 14">3-oxoacyl-[acyl-carrier-protein] synthase 2</fullName>
        <ecNumber evidence="3 14">2.3.1.179</ecNumber>
    </recommendedName>
</protein>
<dbReference type="Pfam" id="PF02801">
    <property type="entry name" value="Ketoacyl-synt_C"/>
    <property type="match status" value="1"/>
</dbReference>
<dbReference type="EMBL" id="AZFW01000011">
    <property type="protein sequence ID" value="KRM29718.1"/>
    <property type="molecule type" value="Genomic_DNA"/>
</dbReference>
<comment type="caution">
    <text evidence="18">The sequence shown here is derived from an EMBL/GenBank/DDBJ whole genome shotgun (WGS) entry which is preliminary data.</text>
</comment>
<comment type="pathway">
    <text evidence="1 14">Lipid metabolism; fatty acid biosynthesis.</text>
</comment>
<keyword evidence="5 14" id="KW-0444">Lipid biosynthesis</keyword>
<dbReference type="GO" id="GO:0030497">
    <property type="term" value="P:fatty acid elongation"/>
    <property type="evidence" value="ECO:0007669"/>
    <property type="project" value="UniProtKB-ARBA"/>
</dbReference>
<comment type="catalytic activity">
    <reaction evidence="13 14">
        <text>a fatty acyl-[ACP] + malonyl-[ACP] + H(+) = a 3-oxoacyl-[ACP] + holo-[ACP] + CO2</text>
        <dbReference type="Rhea" id="RHEA:22836"/>
        <dbReference type="Rhea" id="RHEA-COMP:9623"/>
        <dbReference type="Rhea" id="RHEA-COMP:9685"/>
        <dbReference type="Rhea" id="RHEA-COMP:9916"/>
        <dbReference type="Rhea" id="RHEA-COMP:14125"/>
        <dbReference type="ChEBI" id="CHEBI:15378"/>
        <dbReference type="ChEBI" id="CHEBI:16526"/>
        <dbReference type="ChEBI" id="CHEBI:64479"/>
        <dbReference type="ChEBI" id="CHEBI:78449"/>
        <dbReference type="ChEBI" id="CHEBI:78776"/>
        <dbReference type="ChEBI" id="CHEBI:138651"/>
    </reaction>
</comment>
<dbReference type="GO" id="GO:0005829">
    <property type="term" value="C:cytosol"/>
    <property type="evidence" value="ECO:0007669"/>
    <property type="project" value="TreeGrafter"/>
</dbReference>
<evidence type="ECO:0000256" key="11">
    <source>
        <dbReference type="ARBA" id="ARBA00024006"/>
    </source>
</evidence>
<dbReference type="CDD" id="cd00834">
    <property type="entry name" value="KAS_I_II"/>
    <property type="match status" value="1"/>
</dbReference>
<feature type="domain" description="Ketosynthase family 3 (KS3)" evidence="17">
    <location>
        <begin position="10"/>
        <end position="416"/>
    </location>
</feature>
<evidence type="ECO:0000256" key="9">
    <source>
        <dbReference type="ARBA" id="ARBA00023160"/>
    </source>
</evidence>
<dbReference type="NCBIfam" id="NF005589">
    <property type="entry name" value="PRK07314.1"/>
    <property type="match status" value="1"/>
</dbReference>
<evidence type="ECO:0000256" key="13">
    <source>
        <dbReference type="ARBA" id="ARBA00047659"/>
    </source>
</evidence>
<dbReference type="InterPro" id="IPR014031">
    <property type="entry name" value="Ketoacyl_synth_C"/>
</dbReference>
<dbReference type="InterPro" id="IPR000794">
    <property type="entry name" value="Beta-ketoacyl_synthase"/>
</dbReference>
<evidence type="ECO:0000256" key="5">
    <source>
        <dbReference type="ARBA" id="ARBA00022516"/>
    </source>
</evidence>
<dbReference type="Gene3D" id="3.40.47.10">
    <property type="match status" value="1"/>
</dbReference>
<keyword evidence="9 14" id="KW-0275">Fatty acid biosynthesis</keyword>
<evidence type="ECO:0000256" key="3">
    <source>
        <dbReference type="ARBA" id="ARBA00012356"/>
    </source>
</evidence>
<evidence type="ECO:0000313" key="19">
    <source>
        <dbReference type="Proteomes" id="UP000050949"/>
    </source>
</evidence>
<evidence type="ECO:0000256" key="10">
    <source>
        <dbReference type="ARBA" id="ARBA00023315"/>
    </source>
</evidence>
<evidence type="ECO:0000256" key="6">
    <source>
        <dbReference type="ARBA" id="ARBA00022679"/>
    </source>
</evidence>
<dbReference type="EC" id="2.3.1.179" evidence="3 14"/>
<keyword evidence="10 14" id="KW-0012">Acyltransferase</keyword>
<sequence length="419" mass="43557">MKERTSENLMQRVVVTGMGAVTPVGNDVPTFLDHLMAGQIGIAPITKFDASETGITMAGEVKDFDATKRVDRKTAKRNDLFSVYALYSAHEAMAMAGLAADSVDPEQLGVIWGSGIGGLTTIQDQVIKMHDKGPRRVSPLFVPNSIINMAAGNLGIEFDAQNTSQAIVTACASATNAIGNAYEYLKAGKADVIITGGSEASVNEIGIAGFASLTALSRATEADQASLPFDAKRNGFVLGEGAAALVLETLDHAQARGAKILAEVVGYGTTSDAYHMTAPDPTGKGAQRAMAQAIAEAGITPADVDYVNAHGTATQANDSAEAQAINRVFGADSNVLVSSTKGMTGHLLGAAGAIEAVACVGAIQRQQLPMNIGVHEQDPECPVTLVDETNNHRPVHYTISNSFGFGGHNAVIAFKEASE</sequence>
<dbReference type="FunFam" id="3.40.47.10:FF:000018">
    <property type="entry name" value="3-oxoacyl-[acyl-carrier-protein] synthase 2"/>
    <property type="match status" value="1"/>
</dbReference>
<dbReference type="eggNOG" id="COG0304">
    <property type="taxonomic scope" value="Bacteria"/>
</dbReference>